<evidence type="ECO:0008006" key="4">
    <source>
        <dbReference type="Google" id="ProtNLM"/>
    </source>
</evidence>
<dbReference type="RefSeq" id="WP_130414836.1">
    <property type="nucleotide sequence ID" value="NZ_SGWX01000001.1"/>
</dbReference>
<comment type="caution">
    <text evidence="2">The sequence shown here is derived from an EMBL/GenBank/DDBJ whole genome shotgun (WGS) entry which is preliminary data.</text>
</comment>
<keyword evidence="3" id="KW-1185">Reference proteome</keyword>
<dbReference type="AlphaFoldDB" id="A0A4Q7M3E0"/>
<evidence type="ECO:0000313" key="2">
    <source>
        <dbReference type="EMBL" id="RZS61841.1"/>
    </source>
</evidence>
<evidence type="ECO:0000313" key="3">
    <source>
        <dbReference type="Proteomes" id="UP000293852"/>
    </source>
</evidence>
<name>A0A4Q7M3E0_9MICO</name>
<proteinExistence type="predicted"/>
<feature type="compositionally biased region" description="Low complexity" evidence="1">
    <location>
        <begin position="49"/>
        <end position="66"/>
    </location>
</feature>
<accession>A0A4Q7M3E0</accession>
<dbReference type="Gene3D" id="3.40.50.1110">
    <property type="entry name" value="SGNH hydrolase"/>
    <property type="match status" value="1"/>
</dbReference>
<dbReference type="OrthoDB" id="5244239at2"/>
<dbReference type="EMBL" id="SGWX01000001">
    <property type="protein sequence ID" value="RZS61841.1"/>
    <property type="molecule type" value="Genomic_DNA"/>
</dbReference>
<organism evidence="2 3">
    <name type="scientific">Xylanimonas ulmi</name>
    <dbReference type="NCBI Taxonomy" id="228973"/>
    <lineage>
        <taxon>Bacteria</taxon>
        <taxon>Bacillati</taxon>
        <taxon>Actinomycetota</taxon>
        <taxon>Actinomycetes</taxon>
        <taxon>Micrococcales</taxon>
        <taxon>Promicromonosporaceae</taxon>
        <taxon>Xylanimonas</taxon>
    </lineage>
</organism>
<sequence>MTGLRRRAWWTAAALGVVVAGLALAWALVPRADRGDTSAHPTGGGGGAATSSANSPSATRAPTSSPDQQALASAGQRVAVIGDSLIAQNDDGKAHSADALRAAGWPVSGDDDYYWYGCSGKGFNSPDPCRTTTVQNIREARAQLGAEPDVWVIALGSNDNNDGGVPAWEAQVQPVLAELGPDAVLVWVNQSTQWRTGDAVNEYLATTLASRPNTVHADWYDYTFTHDAHGAVVEWDSATAIINDDSLWRDGSHMTDAGYLLRNAYIAQQTLVAAGLG</sequence>
<dbReference type="InterPro" id="IPR036514">
    <property type="entry name" value="SGNH_hydro_sf"/>
</dbReference>
<dbReference type="SUPFAM" id="SSF52266">
    <property type="entry name" value="SGNH hydrolase"/>
    <property type="match status" value="1"/>
</dbReference>
<feature type="region of interest" description="Disordered" evidence="1">
    <location>
        <begin position="35"/>
        <end position="73"/>
    </location>
</feature>
<dbReference type="Proteomes" id="UP000293852">
    <property type="component" value="Unassembled WGS sequence"/>
</dbReference>
<protein>
    <recommendedName>
        <fullName evidence="4">Lysophospholipase L1-like esterase</fullName>
    </recommendedName>
</protein>
<gene>
    <name evidence="2" type="ORF">EV386_2153</name>
</gene>
<reference evidence="2 3" key="1">
    <citation type="submission" date="2019-02" db="EMBL/GenBank/DDBJ databases">
        <title>Sequencing the genomes of 1000 actinobacteria strains.</title>
        <authorList>
            <person name="Klenk H.-P."/>
        </authorList>
    </citation>
    <scope>NUCLEOTIDE SEQUENCE [LARGE SCALE GENOMIC DNA]</scope>
    <source>
        <strain evidence="2 3">DSM 16932</strain>
    </source>
</reference>
<evidence type="ECO:0000256" key="1">
    <source>
        <dbReference type="SAM" id="MobiDB-lite"/>
    </source>
</evidence>